<dbReference type="Proteomes" id="UP000230069">
    <property type="component" value="Unassembled WGS sequence"/>
</dbReference>
<reference evidence="1 2" key="1">
    <citation type="submission" date="2017-09" db="EMBL/GenBank/DDBJ databases">
        <title>WGS assembly of Aquilegia coerulea Goldsmith.</title>
        <authorList>
            <person name="Hodges S."/>
            <person name="Kramer E."/>
            <person name="Nordborg M."/>
            <person name="Tomkins J."/>
            <person name="Borevitz J."/>
            <person name="Derieg N."/>
            <person name="Yan J."/>
            <person name="Mihaltcheva S."/>
            <person name="Hayes R.D."/>
            <person name="Rokhsar D."/>
        </authorList>
    </citation>
    <scope>NUCLEOTIDE SEQUENCE [LARGE SCALE GENOMIC DNA]</scope>
    <source>
        <strain evidence="2">cv. Goldsmith</strain>
    </source>
</reference>
<accession>A0A2G5CAJ9</accession>
<dbReference type="InParanoid" id="A0A2G5CAJ9"/>
<proteinExistence type="predicted"/>
<evidence type="ECO:0000313" key="2">
    <source>
        <dbReference type="Proteomes" id="UP000230069"/>
    </source>
</evidence>
<sequence>MEKLITRCKDAKPFELYVTEGNGGSPVTPLLLHPRNLGLSSGSNWDKYTQNDSKPGSGNSFREMAFYYHLVVTFGHWFTSHLLGHWEEKQ</sequence>
<name>A0A2G5CAJ9_AQUCA</name>
<evidence type="ECO:0000313" key="1">
    <source>
        <dbReference type="EMBL" id="PIA27877.1"/>
    </source>
</evidence>
<organism evidence="1 2">
    <name type="scientific">Aquilegia coerulea</name>
    <name type="common">Rocky mountain columbine</name>
    <dbReference type="NCBI Taxonomy" id="218851"/>
    <lineage>
        <taxon>Eukaryota</taxon>
        <taxon>Viridiplantae</taxon>
        <taxon>Streptophyta</taxon>
        <taxon>Embryophyta</taxon>
        <taxon>Tracheophyta</taxon>
        <taxon>Spermatophyta</taxon>
        <taxon>Magnoliopsida</taxon>
        <taxon>Ranunculales</taxon>
        <taxon>Ranunculaceae</taxon>
        <taxon>Thalictroideae</taxon>
        <taxon>Aquilegia</taxon>
    </lineage>
</organism>
<dbReference type="EMBL" id="KZ305091">
    <property type="protein sequence ID" value="PIA27877.1"/>
    <property type="molecule type" value="Genomic_DNA"/>
</dbReference>
<keyword evidence="2" id="KW-1185">Reference proteome</keyword>
<protein>
    <submittedName>
        <fullName evidence="1">Uncharacterized protein</fullName>
    </submittedName>
</protein>
<gene>
    <name evidence="1" type="ORF">AQUCO_07400008v1</name>
</gene>
<dbReference type="AlphaFoldDB" id="A0A2G5CAJ9"/>